<dbReference type="AlphaFoldDB" id="A0A1I2UK09"/>
<dbReference type="InterPro" id="IPR025316">
    <property type="entry name" value="DUF4221"/>
</dbReference>
<dbReference type="SUPFAM" id="SSF101898">
    <property type="entry name" value="NHL repeat"/>
    <property type="match status" value="1"/>
</dbReference>
<dbReference type="EMBL" id="FOPC01000007">
    <property type="protein sequence ID" value="SFG75071.1"/>
    <property type="molecule type" value="Genomic_DNA"/>
</dbReference>
<evidence type="ECO:0000313" key="2">
    <source>
        <dbReference type="Proteomes" id="UP000199642"/>
    </source>
</evidence>
<accession>A0A1I2UK09</accession>
<name>A0A1I2UK09_9BACT</name>
<proteinExistence type="predicted"/>
<dbReference type="RefSeq" id="WP_092791726.1">
    <property type="nucleotide sequence ID" value="NZ_FOPC01000007.1"/>
</dbReference>
<dbReference type="Proteomes" id="UP000199642">
    <property type="component" value="Unassembled WGS sequence"/>
</dbReference>
<dbReference type="STRING" id="435880.SAMN04487988_107182"/>
<evidence type="ECO:0000313" key="1">
    <source>
        <dbReference type="EMBL" id="SFG75071.1"/>
    </source>
</evidence>
<reference evidence="2" key="1">
    <citation type="submission" date="2016-10" db="EMBL/GenBank/DDBJ databases">
        <authorList>
            <person name="Varghese N."/>
            <person name="Submissions S."/>
        </authorList>
    </citation>
    <scope>NUCLEOTIDE SEQUENCE [LARGE SCALE GENOMIC DNA]</scope>
    <source>
        <strain evidence="2">DSM 19315</strain>
    </source>
</reference>
<dbReference type="Pfam" id="PF13970">
    <property type="entry name" value="DUF4221"/>
    <property type="match status" value="1"/>
</dbReference>
<sequence length="384" mass="44823">MKFILRIQVFVIILICVACNLSKENKVPFSGEYLNLKRVDSLVFNLDSLSAGRNPESRVYEFDGIKYFTFLNRKSNSLYFYQKNDSEVDRIIPFEREGENGVGNISSYFIHRLDSIFLYSYGGARLYLIDSNQVVLNRYFVDDEGVGVRPEVGGRRPLFKVGDHIVLNSWGSQKEYYNNQDFPEVSFTFLNIKDSSKTYKISYPDTYKNAIWGVQFYQIFHDYNPIDNLMVISYPIDNNLYVYDFNNDNYEKISVLGGEDLDVEPLSYNSGKFVPNIIEEAKHQMGQRYYSSIKFDSKNNLYYRLIEEPFDEKYIEEFSGSFSIYGPNSIEILDNQFKVIDVILLPENSYFMGSMFVDDGYIYLEKIQDNEDLLIFDAFNVNGL</sequence>
<keyword evidence="2" id="KW-1185">Reference proteome</keyword>
<evidence type="ECO:0008006" key="3">
    <source>
        <dbReference type="Google" id="ProtNLM"/>
    </source>
</evidence>
<organism evidence="1 2">
    <name type="scientific">Algoriphagus hitonicola</name>
    <dbReference type="NCBI Taxonomy" id="435880"/>
    <lineage>
        <taxon>Bacteria</taxon>
        <taxon>Pseudomonadati</taxon>
        <taxon>Bacteroidota</taxon>
        <taxon>Cytophagia</taxon>
        <taxon>Cytophagales</taxon>
        <taxon>Cyclobacteriaceae</taxon>
        <taxon>Algoriphagus</taxon>
    </lineage>
</organism>
<gene>
    <name evidence="1" type="ORF">SAMN04487988_107182</name>
</gene>
<dbReference type="OrthoDB" id="978548at2"/>
<protein>
    <recommendedName>
        <fullName evidence="3">TolB-like 6-blade propeller-like</fullName>
    </recommendedName>
</protein>